<comment type="caution">
    <text evidence="1">The sequence shown here is derived from an EMBL/GenBank/DDBJ whole genome shotgun (WGS) entry which is preliminary data.</text>
</comment>
<evidence type="ECO:0000313" key="1">
    <source>
        <dbReference type="EMBL" id="TEB12570.1"/>
    </source>
</evidence>
<sequence length="441" mass="48388">MLLNERNFVIPLINNHSNLLKYLSEMVLKELDSEEIPVRFVITNIDNQGYHCELGVLNSEKKLVSPPKNSIFDYNIRSYENTDQFNTVLLIPTGIGAEIGGHSGDGGAVARLLAASSDSLITHPNVVNASDINEMPENALYVEGSVITRLLMGTASIQKVYSNRVMLVIDEHEESYFHEAAVNSASAARAALGLNCPLVVRMGKKILMQSLYSSSGRAVGQIKYLEYLCEILEKYRSQYDAVAISTIIDVPPDFCNDYFLDDINIVNPWGGVEAMLTHAISMLFDIPSAHSPMMTSMEYELDLGVVDPRKSAELISITNLHCVLKGLHRSPRIINSLIYGHSGILTAADISCLVIPYGCVGLPTLAALEQGIPVIAVKENKNLMQNKLEELPFTSGKLFIVENYLEVVGLMNALKAGVAPESVRRPLAYTTVKAQGDLKTD</sequence>
<dbReference type="EMBL" id="QFFZ01000006">
    <property type="protein sequence ID" value="TEB12570.1"/>
    <property type="molecule type" value="Genomic_DNA"/>
</dbReference>
<accession>A0A4Y7RUX3</accession>
<dbReference type="OrthoDB" id="9773169at2"/>
<keyword evidence="2" id="KW-1185">Reference proteome</keyword>
<dbReference type="RefSeq" id="WP_134212776.1">
    <property type="nucleotide sequence ID" value="NZ_QFFZ01000006.1"/>
</dbReference>
<reference evidence="1 2" key="1">
    <citation type="journal article" date="2018" name="Environ. Microbiol.">
        <title>Novel energy conservation strategies and behaviour of Pelotomaculum schinkii driving syntrophic propionate catabolism.</title>
        <authorList>
            <person name="Hidalgo-Ahumada C.A.P."/>
            <person name="Nobu M.K."/>
            <person name="Narihiro T."/>
            <person name="Tamaki H."/>
            <person name="Liu W.T."/>
            <person name="Kamagata Y."/>
            <person name="Stams A.J.M."/>
            <person name="Imachi H."/>
            <person name="Sousa D.Z."/>
        </authorList>
    </citation>
    <scope>NUCLEOTIDE SEQUENCE [LARGE SCALE GENOMIC DNA]</scope>
    <source>
        <strain evidence="1 2">MGP</strain>
    </source>
</reference>
<evidence type="ECO:0000313" key="2">
    <source>
        <dbReference type="Proteomes" id="UP000297597"/>
    </source>
</evidence>
<proteinExistence type="predicted"/>
<dbReference type="PANTHER" id="PTHR36891:SF1">
    <property type="entry name" value="OS01G0127400 PROTEIN"/>
    <property type="match status" value="1"/>
</dbReference>
<gene>
    <name evidence="1" type="ORF">Pmgp_00901</name>
</gene>
<dbReference type="InterPro" id="IPR021763">
    <property type="entry name" value="DUF3326"/>
</dbReference>
<name>A0A4Y7RUX3_9FIRM</name>
<evidence type="ECO:0008006" key="3">
    <source>
        <dbReference type="Google" id="ProtNLM"/>
    </source>
</evidence>
<protein>
    <recommendedName>
        <fullName evidence="3">High light inducible protein</fullName>
    </recommendedName>
</protein>
<dbReference type="Pfam" id="PF11805">
    <property type="entry name" value="DUF3326"/>
    <property type="match status" value="1"/>
</dbReference>
<dbReference type="Proteomes" id="UP000297597">
    <property type="component" value="Unassembled WGS sequence"/>
</dbReference>
<dbReference type="PANTHER" id="PTHR36891">
    <property type="entry name" value="OS01G0127400 PROTEIN"/>
    <property type="match status" value="1"/>
</dbReference>
<organism evidence="1 2">
    <name type="scientific">Pelotomaculum propionicicum</name>
    <dbReference type="NCBI Taxonomy" id="258475"/>
    <lineage>
        <taxon>Bacteria</taxon>
        <taxon>Bacillati</taxon>
        <taxon>Bacillota</taxon>
        <taxon>Clostridia</taxon>
        <taxon>Eubacteriales</taxon>
        <taxon>Desulfotomaculaceae</taxon>
        <taxon>Pelotomaculum</taxon>
    </lineage>
</organism>
<dbReference type="AlphaFoldDB" id="A0A4Y7RUX3"/>